<dbReference type="InterPro" id="IPR017945">
    <property type="entry name" value="DHBP_synth_RibB-like_a/b_dom"/>
</dbReference>
<dbReference type="Proteomes" id="UP000000263">
    <property type="component" value="Chromosome"/>
</dbReference>
<evidence type="ECO:0000313" key="12">
    <source>
        <dbReference type="EMBL" id="ABU57938.1"/>
    </source>
</evidence>
<keyword evidence="4" id="KW-0479">Metal-binding</keyword>
<evidence type="ECO:0000256" key="4">
    <source>
        <dbReference type="ARBA" id="ARBA00022723"/>
    </source>
</evidence>
<evidence type="ECO:0000259" key="10">
    <source>
        <dbReference type="PROSITE" id="PS51160"/>
    </source>
</evidence>
<comment type="catalytic activity">
    <reaction evidence="7">
        <text>C-terminal L-cysteinyl-[HypE protein] + carbamoyl phosphate + ATP + H2O = C-terminal S-carboxamide-L-cysteinyl-[HypE protein] + AMP + phosphate + diphosphate + H(+)</text>
        <dbReference type="Rhea" id="RHEA:55636"/>
        <dbReference type="Rhea" id="RHEA-COMP:14247"/>
        <dbReference type="Rhea" id="RHEA-COMP:14392"/>
        <dbReference type="ChEBI" id="CHEBI:15377"/>
        <dbReference type="ChEBI" id="CHEBI:15378"/>
        <dbReference type="ChEBI" id="CHEBI:30616"/>
        <dbReference type="ChEBI" id="CHEBI:33019"/>
        <dbReference type="ChEBI" id="CHEBI:43474"/>
        <dbReference type="ChEBI" id="CHEBI:58228"/>
        <dbReference type="ChEBI" id="CHEBI:76913"/>
        <dbReference type="ChEBI" id="CHEBI:139126"/>
        <dbReference type="ChEBI" id="CHEBI:456215"/>
    </reaction>
</comment>
<keyword evidence="13" id="KW-1185">Reference proteome</keyword>
<dbReference type="eggNOG" id="COG0068">
    <property type="taxonomic scope" value="Bacteria"/>
</dbReference>
<dbReference type="Gene3D" id="3.90.870.50">
    <property type="match status" value="1"/>
</dbReference>
<dbReference type="InterPro" id="IPR011125">
    <property type="entry name" value="Znf_HypF"/>
</dbReference>
<dbReference type="InterPro" id="IPR006070">
    <property type="entry name" value="Sua5-like_dom"/>
</dbReference>
<dbReference type="PROSITE" id="PS51160">
    <property type="entry name" value="ACYLPHOSPHATASE_3"/>
    <property type="match status" value="1"/>
</dbReference>
<proteinExistence type="inferred from homology"/>
<dbReference type="SUPFAM" id="SSF55821">
    <property type="entry name" value="YrdC/RibB"/>
    <property type="match status" value="1"/>
</dbReference>
<dbReference type="InterPro" id="IPR001792">
    <property type="entry name" value="Acylphosphatase-like_dom"/>
</dbReference>
<dbReference type="FunFam" id="3.30.420.40:FF:000124">
    <property type="entry name" value="Carbamoyltransferase HypF"/>
    <property type="match status" value="1"/>
</dbReference>
<evidence type="ECO:0000313" key="13">
    <source>
        <dbReference type="Proteomes" id="UP000000263"/>
    </source>
</evidence>
<protein>
    <recommendedName>
        <fullName evidence="8">Carbamoyltransferase</fullName>
        <ecNumber evidence="8">6.2.-.-</ecNumber>
    </recommendedName>
</protein>
<dbReference type="AlphaFoldDB" id="A7NKB8"/>
<keyword evidence="3" id="KW-0436">Ligase</keyword>
<dbReference type="Gene3D" id="3.30.420.40">
    <property type="match status" value="1"/>
</dbReference>
<feature type="domain" description="YrdC-like" evidence="11">
    <location>
        <begin position="216"/>
        <end position="408"/>
    </location>
</feature>
<evidence type="ECO:0000256" key="1">
    <source>
        <dbReference type="ARBA" id="ARBA00004711"/>
    </source>
</evidence>
<evidence type="ECO:0000256" key="2">
    <source>
        <dbReference type="ARBA" id="ARBA00008097"/>
    </source>
</evidence>
<dbReference type="GO" id="GO:0016874">
    <property type="term" value="F:ligase activity"/>
    <property type="evidence" value="ECO:0007669"/>
    <property type="project" value="UniProtKB-UniRule"/>
</dbReference>
<dbReference type="SUPFAM" id="SSF54975">
    <property type="entry name" value="Acylphosphatase/BLUF domain-like"/>
    <property type="match status" value="1"/>
</dbReference>
<dbReference type="InterPro" id="IPR051060">
    <property type="entry name" value="Carbamoyltrans_HypF-like"/>
</dbReference>
<reference evidence="12 13" key="1">
    <citation type="submission" date="2007-08" db="EMBL/GenBank/DDBJ databases">
        <title>Complete sequence of Roseiflexus castenholzii DSM 13941.</title>
        <authorList>
            <consortium name="US DOE Joint Genome Institute"/>
            <person name="Copeland A."/>
            <person name="Lucas S."/>
            <person name="Lapidus A."/>
            <person name="Barry K."/>
            <person name="Glavina del Rio T."/>
            <person name="Dalin E."/>
            <person name="Tice H."/>
            <person name="Pitluck S."/>
            <person name="Thompson L.S."/>
            <person name="Brettin T."/>
            <person name="Bruce D."/>
            <person name="Detter J.C."/>
            <person name="Han C."/>
            <person name="Tapia R."/>
            <person name="Schmutz J."/>
            <person name="Larimer F."/>
            <person name="Land M."/>
            <person name="Hauser L."/>
            <person name="Kyrpides N."/>
            <person name="Mikhailova N."/>
            <person name="Bryant D.A."/>
            <person name="Hanada S."/>
            <person name="Tsukatani Y."/>
            <person name="Richardson P."/>
        </authorList>
    </citation>
    <scope>NUCLEOTIDE SEQUENCE [LARGE SCALE GENOMIC DNA]</scope>
    <source>
        <strain evidence="13">DSM 13941 / HLO8</strain>
    </source>
</reference>
<dbReference type="PROSITE" id="PS51163">
    <property type="entry name" value="YRDC"/>
    <property type="match status" value="1"/>
</dbReference>
<dbReference type="GO" id="GO:0008270">
    <property type="term" value="F:zinc ion binding"/>
    <property type="evidence" value="ECO:0007669"/>
    <property type="project" value="UniProtKB-KW"/>
</dbReference>
<dbReference type="InterPro" id="IPR043129">
    <property type="entry name" value="ATPase_NBD"/>
</dbReference>
<accession>A7NKB8</accession>
<dbReference type="PANTHER" id="PTHR42959">
    <property type="entry name" value="CARBAMOYLTRANSFERASE"/>
    <property type="match status" value="1"/>
</dbReference>
<feature type="active site" evidence="9">
    <location>
        <position position="49"/>
    </location>
</feature>
<dbReference type="PANTHER" id="PTHR42959:SF1">
    <property type="entry name" value="CARBAMOYLTRANSFERASE HYPF"/>
    <property type="match status" value="1"/>
</dbReference>
<evidence type="ECO:0000256" key="8">
    <source>
        <dbReference type="PIRNR" id="PIRNR006256"/>
    </source>
</evidence>
<organism evidence="12 13">
    <name type="scientific">Roseiflexus castenholzii (strain DSM 13941 / HLO8)</name>
    <dbReference type="NCBI Taxonomy" id="383372"/>
    <lineage>
        <taxon>Bacteria</taxon>
        <taxon>Bacillati</taxon>
        <taxon>Chloroflexota</taxon>
        <taxon>Chloroflexia</taxon>
        <taxon>Chloroflexales</taxon>
        <taxon>Roseiflexineae</taxon>
        <taxon>Roseiflexaceae</taxon>
        <taxon>Roseiflexus</taxon>
    </lineage>
</organism>
<evidence type="ECO:0000256" key="5">
    <source>
        <dbReference type="ARBA" id="ARBA00022771"/>
    </source>
</evidence>
<dbReference type="Pfam" id="PF01300">
    <property type="entry name" value="Sua5_yciO_yrdC"/>
    <property type="match status" value="1"/>
</dbReference>
<evidence type="ECO:0000256" key="3">
    <source>
        <dbReference type="ARBA" id="ARBA00022598"/>
    </source>
</evidence>
<evidence type="ECO:0000256" key="6">
    <source>
        <dbReference type="ARBA" id="ARBA00022833"/>
    </source>
</evidence>
<dbReference type="NCBIfam" id="TIGR00143">
    <property type="entry name" value="hypF"/>
    <property type="match status" value="1"/>
</dbReference>
<dbReference type="Pfam" id="PF07503">
    <property type="entry name" value="zf-HYPF"/>
    <property type="match status" value="2"/>
</dbReference>
<feature type="active site" evidence="9">
    <location>
        <position position="31"/>
    </location>
</feature>
<dbReference type="GO" id="GO:0003725">
    <property type="term" value="F:double-stranded RNA binding"/>
    <property type="evidence" value="ECO:0007669"/>
    <property type="project" value="InterPro"/>
</dbReference>
<dbReference type="InterPro" id="IPR055128">
    <property type="entry name" value="HypF_C_2"/>
</dbReference>
<dbReference type="Gene3D" id="3.30.420.360">
    <property type="match status" value="1"/>
</dbReference>
<dbReference type="InterPro" id="IPR004421">
    <property type="entry name" value="Carbamoyltransferase_HypF"/>
</dbReference>
<feature type="domain" description="Acylphosphatase-like" evidence="10">
    <location>
        <begin position="16"/>
        <end position="102"/>
    </location>
</feature>
<dbReference type="InterPro" id="IPR041440">
    <property type="entry name" value="HypF_C"/>
</dbReference>
<dbReference type="InterPro" id="IPR017968">
    <property type="entry name" value="Acylphosphatase_CS"/>
</dbReference>
<dbReference type="GO" id="GO:0003998">
    <property type="term" value="F:acylphosphatase activity"/>
    <property type="evidence" value="ECO:0007669"/>
    <property type="project" value="UniProtKB-EC"/>
</dbReference>
<dbReference type="EMBL" id="CP000804">
    <property type="protein sequence ID" value="ABU57938.1"/>
    <property type="molecule type" value="Genomic_DNA"/>
</dbReference>
<dbReference type="EC" id="6.2.-.-" evidence="8"/>
<comment type="similarity">
    <text evidence="2 8">Belongs to the carbamoyltransferase HypF family.</text>
</comment>
<evidence type="ECO:0000256" key="9">
    <source>
        <dbReference type="PROSITE-ProRule" id="PRU00520"/>
    </source>
</evidence>
<comment type="pathway">
    <text evidence="1">Protein modification; [NiFe] hydrogenase maturation.</text>
</comment>
<evidence type="ECO:0000256" key="7">
    <source>
        <dbReference type="ARBA" id="ARBA00048220"/>
    </source>
</evidence>
<dbReference type="KEGG" id="rca:Rcas_1847"/>
<dbReference type="PROSITE" id="PS00150">
    <property type="entry name" value="ACYLPHOSPHATASE_1"/>
    <property type="match status" value="1"/>
</dbReference>
<dbReference type="Pfam" id="PF00708">
    <property type="entry name" value="Acylphosphatase"/>
    <property type="match status" value="1"/>
</dbReference>
<sequence length="779" mass="84906">MTHAHCNGSDQSQNIRRRLMVRGMVQGVGFRPFVYNLAQRLGLGGFVLNDSDGVTLEIEGPASALDAFEQTLRTSPPPLARIDAIGAEPVASRGETHFRIETSRAATVRNTLISPDVATCDDCLRELFDPADRRFGYPFINCTNCGPRFTIVLDVPYDRAQTTMRVFPMCPACRSEYDDPLDRRFHAQPNACAVCGPSLAFHWWSTEFRPRLPVHASPLDQAAAALAQGAILAIKGLGGYHLACDALDSAAVARLRVRKQREAKPFALMAPDLEAIQRLCSVNPDEEALLESRRRPIVLLDALPNVPVAPSVAPGYATLGIMLPYTPLHHLLLRAYAKEAPGRPAVLVMTSGNLSDEPIAYRDDDAVARLASIADGMLTHNRDIHMRCDDSVARIVAGGVQLLRRSRGYAPEPVTLTLHFPRPLLAVGGHLKNTFCLAKEHDAFLSHHIGDLENLETLTSFREGVRHFARLFDCEPEVVAYDLHPEYLATKEALASDIPLKIGVQHHHAHIASVLAEHGIEDPVIGVAADGTGYGIDGSIWGCEVLIADLREFTRFAHLAYIPLPGGDAAVRQVWRIGATYLQRAFGDAFLDLDIPFVQRIRRQQWTLIARMIERGINAPLTSSLGRLFDAVAAIAGIRDHALYEGQAAIELETVAAQDDRPYPFALLDGAPLRIDALPTIRAIVEDLRAGAPVALVSGRFHSTVAEALAQACERARATGAPAVVALSGGVFQNRRLTELLVARLERTGFRVLLNRRVPPNDGGLCLGQAAVAAAQMQK</sequence>
<dbReference type="InterPro" id="IPR036046">
    <property type="entry name" value="Acylphosphatase-like_dom_sf"/>
</dbReference>
<dbReference type="Gene3D" id="3.30.110.120">
    <property type="match status" value="1"/>
</dbReference>
<dbReference type="GO" id="GO:0051604">
    <property type="term" value="P:protein maturation"/>
    <property type="evidence" value="ECO:0007669"/>
    <property type="project" value="TreeGrafter"/>
</dbReference>
<dbReference type="GO" id="GO:0016743">
    <property type="term" value="F:carboxyl- or carbamoyltransferase activity"/>
    <property type="evidence" value="ECO:0007669"/>
    <property type="project" value="UniProtKB-UniRule"/>
</dbReference>
<dbReference type="STRING" id="383372.Rcas_1847"/>
<dbReference type="Pfam" id="PF22521">
    <property type="entry name" value="HypF_C_2"/>
    <property type="match status" value="1"/>
</dbReference>
<dbReference type="UniPathway" id="UPA00335"/>
<dbReference type="Pfam" id="PF17788">
    <property type="entry name" value="HypF_C"/>
    <property type="match status" value="1"/>
</dbReference>
<dbReference type="SUPFAM" id="SSF53067">
    <property type="entry name" value="Actin-like ATPase domain"/>
    <property type="match status" value="1"/>
</dbReference>
<name>A7NKB8_ROSCS</name>
<dbReference type="HOGENOM" id="CLU_009164_0_0_0"/>
<evidence type="ECO:0000259" key="11">
    <source>
        <dbReference type="PROSITE" id="PS51163"/>
    </source>
</evidence>
<keyword evidence="6" id="KW-0862">Zinc</keyword>
<dbReference type="PIRSF" id="PIRSF006256">
    <property type="entry name" value="CMPcnvr_hdrg_mat"/>
    <property type="match status" value="1"/>
</dbReference>
<gene>
    <name evidence="12" type="ordered locus">Rcas_1847</name>
</gene>
<keyword evidence="5" id="KW-0863">Zinc-finger</keyword>
<keyword evidence="9" id="KW-0378">Hydrolase</keyword>
<comment type="catalytic activity">
    <reaction evidence="9">
        <text>an acyl phosphate + H2O = a carboxylate + phosphate + H(+)</text>
        <dbReference type="Rhea" id="RHEA:14965"/>
        <dbReference type="ChEBI" id="CHEBI:15377"/>
        <dbReference type="ChEBI" id="CHEBI:15378"/>
        <dbReference type="ChEBI" id="CHEBI:29067"/>
        <dbReference type="ChEBI" id="CHEBI:43474"/>
        <dbReference type="ChEBI" id="CHEBI:59918"/>
        <dbReference type="EC" id="3.6.1.7"/>
    </reaction>
</comment>